<keyword evidence="3" id="KW-0732">Signal</keyword>
<reference evidence="4 5" key="1">
    <citation type="submission" date="2023-04" db="EMBL/GenBank/DDBJ databases">
        <title>Marinoamorphus aggregata gen. nov., sp. Nov., isolate from tissue of brittle star Ophioplocus japonicus.</title>
        <authorList>
            <person name="Kawano K."/>
            <person name="Sawayama S."/>
            <person name="Nakagawa S."/>
        </authorList>
    </citation>
    <scope>NUCLEOTIDE SEQUENCE [LARGE SCALE GENOMIC DNA]</scope>
    <source>
        <strain evidence="4 5">NKW23</strain>
    </source>
</reference>
<comment type="caution">
    <text evidence="4">The sequence shown here is derived from an EMBL/GenBank/DDBJ whole genome shotgun (WGS) entry which is preliminary data.</text>
</comment>
<evidence type="ECO:0000313" key="5">
    <source>
        <dbReference type="Proteomes" id="UP001239909"/>
    </source>
</evidence>
<dbReference type="InterPro" id="IPR011042">
    <property type="entry name" value="6-blade_b-propeller_TolB-like"/>
</dbReference>
<proteinExistence type="predicted"/>
<gene>
    <name evidence="4" type="ORF">LNKW23_45020</name>
</gene>
<dbReference type="PANTHER" id="PTHR24104">
    <property type="entry name" value="E3 UBIQUITIN-PROTEIN LIGASE NHLRC1-RELATED"/>
    <property type="match status" value="1"/>
</dbReference>
<evidence type="ECO:0000313" key="4">
    <source>
        <dbReference type="EMBL" id="GMG85284.1"/>
    </source>
</evidence>
<evidence type="ECO:0000256" key="1">
    <source>
        <dbReference type="ARBA" id="ARBA00022737"/>
    </source>
</evidence>
<dbReference type="Proteomes" id="UP001239909">
    <property type="component" value="Unassembled WGS sequence"/>
</dbReference>
<dbReference type="PANTHER" id="PTHR24104:SF25">
    <property type="entry name" value="PROTEIN LIN-41"/>
    <property type="match status" value="1"/>
</dbReference>
<organism evidence="4 5">
    <name type="scientific">Paralimibaculum aggregatum</name>
    <dbReference type="NCBI Taxonomy" id="3036245"/>
    <lineage>
        <taxon>Bacteria</taxon>
        <taxon>Pseudomonadati</taxon>
        <taxon>Pseudomonadota</taxon>
        <taxon>Alphaproteobacteria</taxon>
        <taxon>Rhodobacterales</taxon>
        <taxon>Paracoccaceae</taxon>
        <taxon>Paralimibaculum</taxon>
    </lineage>
</organism>
<feature type="signal peptide" evidence="3">
    <location>
        <begin position="1"/>
        <end position="20"/>
    </location>
</feature>
<dbReference type="InterPro" id="IPR050952">
    <property type="entry name" value="TRIM-NHL_E3_ligases"/>
</dbReference>
<evidence type="ECO:0000256" key="3">
    <source>
        <dbReference type="SAM" id="SignalP"/>
    </source>
</evidence>
<dbReference type="InterPro" id="IPR019405">
    <property type="entry name" value="Lactonase_7-beta_prop"/>
</dbReference>
<keyword evidence="1" id="KW-0677">Repeat</keyword>
<accession>A0ABQ6LT69</accession>
<dbReference type="PROSITE" id="PS51125">
    <property type="entry name" value="NHL"/>
    <property type="match status" value="2"/>
</dbReference>
<dbReference type="InterPro" id="IPR001258">
    <property type="entry name" value="NHL_repeat"/>
</dbReference>
<name>A0ABQ6LT69_9RHOB</name>
<feature type="repeat" description="NHL" evidence="2">
    <location>
        <begin position="159"/>
        <end position="191"/>
    </location>
</feature>
<dbReference type="EMBL" id="BSYI01000057">
    <property type="protein sequence ID" value="GMG85284.1"/>
    <property type="molecule type" value="Genomic_DNA"/>
</dbReference>
<evidence type="ECO:0000256" key="2">
    <source>
        <dbReference type="PROSITE-ProRule" id="PRU00504"/>
    </source>
</evidence>
<dbReference type="SUPFAM" id="SSF101898">
    <property type="entry name" value="NHL repeat"/>
    <property type="match status" value="1"/>
</dbReference>
<feature type="repeat" description="NHL" evidence="2">
    <location>
        <begin position="192"/>
        <end position="235"/>
    </location>
</feature>
<feature type="chain" id="PRO_5046537601" evidence="3">
    <location>
        <begin position="21"/>
        <end position="285"/>
    </location>
</feature>
<dbReference type="RefSeq" id="WP_285674573.1">
    <property type="nucleotide sequence ID" value="NZ_BSYI01000057.1"/>
</dbReference>
<dbReference type="CDD" id="cd05819">
    <property type="entry name" value="NHL"/>
    <property type="match status" value="1"/>
</dbReference>
<dbReference type="Pfam" id="PF10282">
    <property type="entry name" value="Lactonase"/>
    <property type="match status" value="1"/>
</dbReference>
<keyword evidence="5" id="KW-1185">Reference proteome</keyword>
<protein>
    <submittedName>
        <fullName evidence="4">Uncharacterized protein</fullName>
    </submittedName>
</protein>
<sequence length="285" mass="29969">MRLPALTAAILLALAGPAPADIRVEVLAVSTAAMENPHDIVLGPGGRHLYVADVGNDRVLVLEAESLAEVDAWGADHQSGTHDVAFDAAGRLYVADTHNNRATIYAMEGTRGRLVGALSERLRGVEGVLPHPNGRVYVGGAWSGNVVAFAEGRPVAELGGLSSPHDLALMPDGTIWLADSGNDRLLLLDADLGVLRRLEGAPYGFRGPRYLAVMPDGTLIVADKNSHSVKVIAADGRLLGVIAALGAGLSPDRLRTPEGAEISGDTLWIADSGNDRVLRLRLRLD</sequence>
<dbReference type="Gene3D" id="2.120.10.30">
    <property type="entry name" value="TolB, C-terminal domain"/>
    <property type="match status" value="1"/>
</dbReference>